<name>A0A561E119_9MICO</name>
<evidence type="ECO:0000256" key="2">
    <source>
        <dbReference type="ARBA" id="ARBA00023002"/>
    </source>
</evidence>
<dbReference type="PRINTS" id="PR00081">
    <property type="entry name" value="GDHRDH"/>
</dbReference>
<dbReference type="SUPFAM" id="SSF51735">
    <property type="entry name" value="NAD(P)-binding Rossmann-fold domains"/>
    <property type="match status" value="1"/>
</dbReference>
<dbReference type="GO" id="GO:0016491">
    <property type="term" value="F:oxidoreductase activity"/>
    <property type="evidence" value="ECO:0007669"/>
    <property type="project" value="UniProtKB-KW"/>
</dbReference>
<comment type="similarity">
    <text evidence="1 3">Belongs to the short-chain dehydrogenases/reductases (SDR) family.</text>
</comment>
<accession>A0A561E119</accession>
<dbReference type="AlphaFoldDB" id="A0A561E119"/>
<evidence type="ECO:0000259" key="4">
    <source>
        <dbReference type="SMART" id="SM00822"/>
    </source>
</evidence>
<reference evidence="5 6" key="1">
    <citation type="submission" date="2019-06" db="EMBL/GenBank/DDBJ databases">
        <title>Sequencing the genomes of 1000 actinobacteria strains.</title>
        <authorList>
            <person name="Klenk H.-P."/>
        </authorList>
    </citation>
    <scope>NUCLEOTIDE SEQUENCE [LARGE SCALE GENOMIC DNA]</scope>
    <source>
        <strain evidence="5 6">DSM 19560</strain>
    </source>
</reference>
<dbReference type="Proteomes" id="UP000318297">
    <property type="component" value="Unassembled WGS sequence"/>
</dbReference>
<evidence type="ECO:0000313" key="6">
    <source>
        <dbReference type="Proteomes" id="UP000318297"/>
    </source>
</evidence>
<dbReference type="InterPro" id="IPR002347">
    <property type="entry name" value="SDR_fam"/>
</dbReference>
<dbReference type="Gene3D" id="3.40.50.720">
    <property type="entry name" value="NAD(P)-binding Rossmann-like Domain"/>
    <property type="match status" value="1"/>
</dbReference>
<evidence type="ECO:0000256" key="1">
    <source>
        <dbReference type="ARBA" id="ARBA00006484"/>
    </source>
</evidence>
<organism evidence="5 6">
    <name type="scientific">Rudaeicoccus suwonensis</name>
    <dbReference type="NCBI Taxonomy" id="657409"/>
    <lineage>
        <taxon>Bacteria</taxon>
        <taxon>Bacillati</taxon>
        <taxon>Actinomycetota</taxon>
        <taxon>Actinomycetes</taxon>
        <taxon>Micrococcales</taxon>
        <taxon>Dermacoccaceae</taxon>
        <taxon>Rudaeicoccus</taxon>
    </lineage>
</organism>
<gene>
    <name evidence="5" type="ORF">BKA23_2980</name>
</gene>
<dbReference type="InterPro" id="IPR020904">
    <property type="entry name" value="Sc_DH/Rdtase_CS"/>
</dbReference>
<feature type="domain" description="Ketoreductase" evidence="4">
    <location>
        <begin position="24"/>
        <end position="198"/>
    </location>
</feature>
<evidence type="ECO:0000256" key="3">
    <source>
        <dbReference type="RuleBase" id="RU000363"/>
    </source>
</evidence>
<dbReference type="PROSITE" id="PS00061">
    <property type="entry name" value="ADH_SHORT"/>
    <property type="match status" value="1"/>
</dbReference>
<dbReference type="NCBIfam" id="NF006073">
    <property type="entry name" value="PRK08219.1"/>
    <property type="match status" value="1"/>
</dbReference>
<dbReference type="PANTHER" id="PTHR44196:SF1">
    <property type="entry name" value="DEHYDROGENASE_REDUCTASE SDR FAMILY MEMBER 7B"/>
    <property type="match status" value="1"/>
</dbReference>
<protein>
    <submittedName>
        <fullName evidence="5">NADP-dependent 3-hydroxy acid dehydrogenase YdfG</fullName>
    </submittedName>
</protein>
<dbReference type="GO" id="GO:0016020">
    <property type="term" value="C:membrane"/>
    <property type="evidence" value="ECO:0007669"/>
    <property type="project" value="TreeGrafter"/>
</dbReference>
<comment type="caution">
    <text evidence="5">The sequence shown here is derived from an EMBL/GenBank/DDBJ whole genome shotgun (WGS) entry which is preliminary data.</text>
</comment>
<proteinExistence type="inferred from homology"/>
<sequence length="246" mass="26419">MFAGPCCGRRGERHTLGFMTNRLPTVLISGGSRGIGRAIADALAPDHHLLIGGRNADAVDNVCRSLPSARPFVADLADTDAVTAAVVGVDVVDAVVHSAGVLGSGEVADLRREDWRHTLELNVVAVADLTRLLLPRLRERRGQVVVINSGSGFISRGGGGLYSASKFAVRAFTDALREEERPHGVRVSSIHPGRVATDMQRELRRYEDGEYVASDYLRPESVAAAVRFALTVADDGCVEELSIRPR</sequence>
<dbReference type="InterPro" id="IPR057326">
    <property type="entry name" value="KR_dom"/>
</dbReference>
<dbReference type="Pfam" id="PF00106">
    <property type="entry name" value="adh_short"/>
    <property type="match status" value="1"/>
</dbReference>
<keyword evidence="2" id="KW-0560">Oxidoreductase</keyword>
<dbReference type="EMBL" id="VIVQ01000003">
    <property type="protein sequence ID" value="TWE09280.1"/>
    <property type="molecule type" value="Genomic_DNA"/>
</dbReference>
<dbReference type="InterPro" id="IPR036291">
    <property type="entry name" value="NAD(P)-bd_dom_sf"/>
</dbReference>
<dbReference type="PRINTS" id="PR00080">
    <property type="entry name" value="SDRFAMILY"/>
</dbReference>
<dbReference type="SMART" id="SM00822">
    <property type="entry name" value="PKS_KR"/>
    <property type="match status" value="1"/>
</dbReference>
<keyword evidence="6" id="KW-1185">Reference proteome</keyword>
<evidence type="ECO:0000313" key="5">
    <source>
        <dbReference type="EMBL" id="TWE09280.1"/>
    </source>
</evidence>
<dbReference type="PANTHER" id="PTHR44196">
    <property type="entry name" value="DEHYDROGENASE/REDUCTASE SDR FAMILY MEMBER 7B"/>
    <property type="match status" value="1"/>
</dbReference>